<dbReference type="PANTHER" id="PTHR47052">
    <property type="entry name" value="CONSERVED SERINE PROLINE-RICH PROTEIN (AFU_ORTHOLOGUE AFUA_2G01790)"/>
    <property type="match status" value="1"/>
</dbReference>
<dbReference type="SUPFAM" id="SSF49562">
    <property type="entry name" value="C2 domain (Calcium/lipid-binding domain, CaLB)"/>
    <property type="match status" value="1"/>
</dbReference>
<accession>A0A7S1TJ43</accession>
<dbReference type="AlphaFoldDB" id="A0A7S1TJ43"/>
<gene>
    <name evidence="3" type="ORF">CCAE0312_LOCUS9774</name>
</gene>
<evidence type="ECO:0000256" key="1">
    <source>
        <dbReference type="SAM" id="MobiDB-lite"/>
    </source>
</evidence>
<evidence type="ECO:0000313" key="3">
    <source>
        <dbReference type="EMBL" id="CAD9237675.1"/>
    </source>
</evidence>
<dbReference type="PANTHER" id="PTHR47052:SF3">
    <property type="entry name" value="INGRESSION PROTEIN 1"/>
    <property type="match status" value="1"/>
</dbReference>
<proteinExistence type="predicted"/>
<dbReference type="InterPro" id="IPR000008">
    <property type="entry name" value="C2_dom"/>
</dbReference>
<evidence type="ECO:0000259" key="2">
    <source>
        <dbReference type="PROSITE" id="PS50004"/>
    </source>
</evidence>
<dbReference type="EMBL" id="HBGH01017633">
    <property type="protein sequence ID" value="CAD9237675.1"/>
    <property type="molecule type" value="Transcribed_RNA"/>
</dbReference>
<organism evidence="3">
    <name type="scientific">Compsopogon caeruleus</name>
    <dbReference type="NCBI Taxonomy" id="31354"/>
    <lineage>
        <taxon>Eukaryota</taxon>
        <taxon>Rhodophyta</taxon>
        <taxon>Compsopogonophyceae</taxon>
        <taxon>Compsopogonales</taxon>
        <taxon>Compsopogonaceae</taxon>
        <taxon>Compsopogon</taxon>
    </lineage>
</organism>
<dbReference type="SMART" id="SM00239">
    <property type="entry name" value="C2"/>
    <property type="match status" value="1"/>
</dbReference>
<dbReference type="Pfam" id="PF00168">
    <property type="entry name" value="C2"/>
    <property type="match status" value="1"/>
</dbReference>
<reference evidence="3" key="1">
    <citation type="submission" date="2021-01" db="EMBL/GenBank/DDBJ databases">
        <authorList>
            <person name="Corre E."/>
            <person name="Pelletier E."/>
            <person name="Niang G."/>
            <person name="Scheremetjew M."/>
            <person name="Finn R."/>
            <person name="Kale V."/>
            <person name="Holt S."/>
            <person name="Cochrane G."/>
            <person name="Meng A."/>
            <person name="Brown T."/>
            <person name="Cohen L."/>
        </authorList>
    </citation>
    <scope>NUCLEOTIDE SEQUENCE</scope>
    <source>
        <strain evidence="3">SAG 36.94</strain>
    </source>
</reference>
<sequence length="262" mass="27749">MALARGTLVVNVVEARNLARADFLSKNDPYCRVRVSGCPNVLQTKTIRQGRNPRWNQELRFPIENVVLSSVKVAAEVWDQDEGRDDFIGSVEFHLHDVRVDVASVSSHWHQIRSRTAKLSGEVLLEITFRSSNAGVPGTGMHPTPVQGSAGYGGAYPGSYSAPPSGYPAPSSFGAPSAYGQPPAGYYSPTTGYPGSSGPPPPAVYQPSGPGYPGHPPSGTPHYPQQPQHGHAPATNYAPPPGGYGQPPPPTGYGQPFDGPTQ</sequence>
<dbReference type="Gene3D" id="2.60.40.150">
    <property type="entry name" value="C2 domain"/>
    <property type="match status" value="1"/>
</dbReference>
<dbReference type="PROSITE" id="PS50004">
    <property type="entry name" value="C2"/>
    <property type="match status" value="1"/>
</dbReference>
<feature type="region of interest" description="Disordered" evidence="1">
    <location>
        <begin position="189"/>
        <end position="262"/>
    </location>
</feature>
<protein>
    <recommendedName>
        <fullName evidence="2">C2 domain-containing protein</fullName>
    </recommendedName>
</protein>
<dbReference type="InterPro" id="IPR052981">
    <property type="entry name" value="Ingression_C2_domain"/>
</dbReference>
<dbReference type="CDD" id="cd00030">
    <property type="entry name" value="C2"/>
    <property type="match status" value="1"/>
</dbReference>
<feature type="compositionally biased region" description="Pro residues" evidence="1">
    <location>
        <begin position="238"/>
        <end position="251"/>
    </location>
</feature>
<feature type="domain" description="C2" evidence="2">
    <location>
        <begin position="1"/>
        <end position="110"/>
    </location>
</feature>
<name>A0A7S1TJ43_9RHOD</name>
<dbReference type="InterPro" id="IPR035892">
    <property type="entry name" value="C2_domain_sf"/>
</dbReference>